<dbReference type="InterPro" id="IPR009003">
    <property type="entry name" value="Peptidase_S1_PA"/>
</dbReference>
<reference evidence="10 11" key="1">
    <citation type="submission" date="2024-02" db="EMBL/GenBank/DDBJ databases">
        <title>Chromosome-scale genome assembly of the rough periwinkle Littorina saxatilis.</title>
        <authorList>
            <person name="De Jode A."/>
            <person name="Faria R."/>
            <person name="Formenti G."/>
            <person name="Sims Y."/>
            <person name="Smith T.P."/>
            <person name="Tracey A."/>
            <person name="Wood J.M.D."/>
            <person name="Zagrodzka Z.B."/>
            <person name="Johannesson K."/>
            <person name="Butlin R.K."/>
            <person name="Leder E.H."/>
        </authorList>
    </citation>
    <scope>NUCLEOTIDE SEQUENCE [LARGE SCALE GENOMIC DNA]</scope>
    <source>
        <strain evidence="10">Snail1</strain>
        <tissue evidence="10">Muscle</tissue>
    </source>
</reference>
<feature type="signal peptide" evidence="8">
    <location>
        <begin position="1"/>
        <end position="18"/>
    </location>
</feature>
<dbReference type="Proteomes" id="UP001374579">
    <property type="component" value="Unassembled WGS sequence"/>
</dbReference>
<dbReference type="CDD" id="cd00190">
    <property type="entry name" value="Tryp_SPc"/>
    <property type="match status" value="1"/>
</dbReference>
<feature type="region of interest" description="Disordered" evidence="7">
    <location>
        <begin position="341"/>
        <end position="428"/>
    </location>
</feature>
<evidence type="ECO:0000256" key="1">
    <source>
        <dbReference type="ARBA" id="ARBA00022670"/>
    </source>
</evidence>
<sequence length="685" mass="73617">MMLKVVVLIVSAIALVSGMPRSKRHLQYRNPYFNRHSFKSPLNFYYQFNPAPPPPRPQTPTTTTTTTTTPATPPFYFQFFETTATLPTSVYSNFICNSLSDVADPADRVISSGTKYYCGFGDVDTYVAYWNLLLRLARGQDIDEDALKERSLSELKMFAGKALGYSTLPMSSPYRKIYGTVKTFLMAADSSEEYQKDLLVKLLMSLKGRIEAYFPTTRYGFYYGKLFYTSCPYIQVFKDPADSILENVVELSLEQTVEAFDPSEYDVSALVDTLKSLYEDRDGVITNYDGLMADSTFEDTEAVCYLLELYADSGTTSCGIASMATAAYDKFHCSVNASQPLAPATTTTTTTTTTTLATSTTTTPTTTTPTTTTPSTTTTPTPRPTTTTSTTTTTTPAPTTTTPAPTTTSTTTTTTVAPPQCGRSPTASRLATIATAPFLITSRIVGGTSTGSCSTYPWQVRLSINGESLCGGSIIDSTHILTAAHCIPDSGYITVVAGDYDLQVAETTEQTVTADVENDVTVHARYGTNYLGAQVNDIAIIKLPEALDLSKDCVEPICLNPDFKPDGQECTISGWGTTSSGGSVSTTLQSVSLETHQGGSCDSTYSIPMANYLSQPDQQVCAGDPTGGKDSCQGDSGGPLVCLDQSTNTFVQVGVVSYGYGCARAGYPGVYSSTSAYSDWIAQNL</sequence>
<dbReference type="EMBL" id="JBAMIC010000001">
    <property type="protein sequence ID" value="KAK7114599.1"/>
    <property type="molecule type" value="Genomic_DNA"/>
</dbReference>
<evidence type="ECO:0000256" key="8">
    <source>
        <dbReference type="SAM" id="SignalP"/>
    </source>
</evidence>
<dbReference type="PANTHER" id="PTHR24252">
    <property type="entry name" value="ACROSIN-RELATED"/>
    <property type="match status" value="1"/>
</dbReference>
<evidence type="ECO:0000256" key="3">
    <source>
        <dbReference type="ARBA" id="ARBA00022801"/>
    </source>
</evidence>
<dbReference type="PROSITE" id="PS50240">
    <property type="entry name" value="TRYPSIN_DOM"/>
    <property type="match status" value="1"/>
</dbReference>
<dbReference type="InterPro" id="IPR001314">
    <property type="entry name" value="Peptidase_S1A"/>
</dbReference>
<keyword evidence="11" id="KW-1185">Reference proteome</keyword>
<feature type="chain" id="PRO_5042900573" description="Peptidase S1 domain-containing protein" evidence="8">
    <location>
        <begin position="19"/>
        <end position="685"/>
    </location>
</feature>
<organism evidence="10 11">
    <name type="scientific">Littorina saxatilis</name>
    <dbReference type="NCBI Taxonomy" id="31220"/>
    <lineage>
        <taxon>Eukaryota</taxon>
        <taxon>Metazoa</taxon>
        <taxon>Spiralia</taxon>
        <taxon>Lophotrochozoa</taxon>
        <taxon>Mollusca</taxon>
        <taxon>Gastropoda</taxon>
        <taxon>Caenogastropoda</taxon>
        <taxon>Littorinimorpha</taxon>
        <taxon>Littorinoidea</taxon>
        <taxon>Littorinidae</taxon>
        <taxon>Littorina</taxon>
    </lineage>
</organism>
<dbReference type="InterPro" id="IPR033116">
    <property type="entry name" value="TRYPSIN_SER"/>
</dbReference>
<feature type="compositionally biased region" description="Low complexity" evidence="7">
    <location>
        <begin position="59"/>
        <end position="69"/>
    </location>
</feature>
<name>A0AAN9BZL1_9CAEN</name>
<keyword evidence="2 8" id="KW-0732">Signal</keyword>
<dbReference type="PANTHER" id="PTHR24252:SF7">
    <property type="entry name" value="HYALIN"/>
    <property type="match status" value="1"/>
</dbReference>
<keyword evidence="5" id="KW-1015">Disulfide bond</keyword>
<keyword evidence="1 6" id="KW-0645">Protease</keyword>
<dbReference type="PRINTS" id="PR00722">
    <property type="entry name" value="CHYMOTRYPSIN"/>
</dbReference>
<feature type="region of interest" description="Disordered" evidence="7">
    <location>
        <begin position="50"/>
        <end position="69"/>
    </location>
</feature>
<comment type="caution">
    <text evidence="10">The sequence shown here is derived from an EMBL/GenBank/DDBJ whole genome shotgun (WGS) entry which is preliminary data.</text>
</comment>
<proteinExistence type="predicted"/>
<dbReference type="SUPFAM" id="SSF50494">
    <property type="entry name" value="Trypsin-like serine proteases"/>
    <property type="match status" value="1"/>
</dbReference>
<protein>
    <recommendedName>
        <fullName evidence="9">Peptidase S1 domain-containing protein</fullName>
    </recommendedName>
</protein>
<dbReference type="GO" id="GO:0004252">
    <property type="term" value="F:serine-type endopeptidase activity"/>
    <property type="evidence" value="ECO:0007669"/>
    <property type="project" value="InterPro"/>
</dbReference>
<gene>
    <name evidence="10" type="ORF">V1264_000636</name>
</gene>
<dbReference type="PROSITE" id="PS00135">
    <property type="entry name" value="TRYPSIN_SER"/>
    <property type="match status" value="1"/>
</dbReference>
<dbReference type="Pfam" id="PF00089">
    <property type="entry name" value="Trypsin"/>
    <property type="match status" value="1"/>
</dbReference>
<evidence type="ECO:0000313" key="10">
    <source>
        <dbReference type="EMBL" id="KAK7114599.1"/>
    </source>
</evidence>
<accession>A0AAN9BZL1</accession>
<keyword evidence="3 6" id="KW-0378">Hydrolase</keyword>
<dbReference type="Gene3D" id="2.40.10.10">
    <property type="entry name" value="Trypsin-like serine proteases"/>
    <property type="match status" value="1"/>
</dbReference>
<dbReference type="GO" id="GO:0006508">
    <property type="term" value="P:proteolysis"/>
    <property type="evidence" value="ECO:0007669"/>
    <property type="project" value="UniProtKB-KW"/>
</dbReference>
<feature type="domain" description="Peptidase S1" evidence="9">
    <location>
        <begin position="444"/>
        <end position="685"/>
    </location>
</feature>
<evidence type="ECO:0000313" key="11">
    <source>
        <dbReference type="Proteomes" id="UP001374579"/>
    </source>
</evidence>
<evidence type="ECO:0000256" key="2">
    <source>
        <dbReference type="ARBA" id="ARBA00022729"/>
    </source>
</evidence>
<dbReference type="InterPro" id="IPR018114">
    <property type="entry name" value="TRYPSIN_HIS"/>
</dbReference>
<dbReference type="InterPro" id="IPR001254">
    <property type="entry name" value="Trypsin_dom"/>
</dbReference>
<evidence type="ECO:0000259" key="9">
    <source>
        <dbReference type="PROSITE" id="PS50240"/>
    </source>
</evidence>
<dbReference type="PROSITE" id="PS00134">
    <property type="entry name" value="TRYPSIN_HIS"/>
    <property type="match status" value="1"/>
</dbReference>
<evidence type="ECO:0000256" key="4">
    <source>
        <dbReference type="ARBA" id="ARBA00022825"/>
    </source>
</evidence>
<evidence type="ECO:0000256" key="5">
    <source>
        <dbReference type="ARBA" id="ARBA00023157"/>
    </source>
</evidence>
<evidence type="ECO:0000256" key="7">
    <source>
        <dbReference type="SAM" id="MobiDB-lite"/>
    </source>
</evidence>
<dbReference type="SMART" id="SM00020">
    <property type="entry name" value="Tryp_SPc"/>
    <property type="match status" value="1"/>
</dbReference>
<keyword evidence="4 6" id="KW-0720">Serine protease</keyword>
<dbReference type="FunFam" id="2.40.10.10:FF:000120">
    <property type="entry name" value="Putative serine protease"/>
    <property type="match status" value="1"/>
</dbReference>
<evidence type="ECO:0000256" key="6">
    <source>
        <dbReference type="RuleBase" id="RU363034"/>
    </source>
</evidence>
<dbReference type="AlphaFoldDB" id="A0AAN9BZL1"/>
<feature type="compositionally biased region" description="Low complexity" evidence="7">
    <location>
        <begin position="343"/>
        <end position="415"/>
    </location>
</feature>
<dbReference type="InterPro" id="IPR043504">
    <property type="entry name" value="Peptidase_S1_PA_chymotrypsin"/>
</dbReference>